<protein>
    <submittedName>
        <fullName evidence="2">Uncharacterized protein</fullName>
    </submittedName>
</protein>
<feature type="compositionally biased region" description="Polar residues" evidence="1">
    <location>
        <begin position="23"/>
        <end position="38"/>
    </location>
</feature>
<feature type="compositionally biased region" description="Polar residues" evidence="1">
    <location>
        <begin position="71"/>
        <end position="99"/>
    </location>
</feature>
<sequence length="190" mass="21318">MWLKPIWYYRDDIPESSSESIPTESQVSDSSSFEPSQENDQDGSKTRSSASSESPEAKVNASTEETKSRVSDSSISANSSEVSMPPISQVNVSNKSRPSISVLPGDPKKKRAHVIKMVLERFSHLTLKYSNEYGDYFNCPKTCLVCNKEHKRDDVKGEWGSGDYVNTKTYRLTCWGNKYQNSIQIVTVKA</sequence>
<proteinExistence type="predicted"/>
<gene>
    <name evidence="2" type="ORF">F8M41_005856</name>
</gene>
<dbReference type="Proteomes" id="UP000439903">
    <property type="component" value="Unassembled WGS sequence"/>
</dbReference>
<accession>A0A8H3XA13</accession>
<dbReference type="OrthoDB" id="2415147at2759"/>
<dbReference type="EMBL" id="WTPW01001566">
    <property type="protein sequence ID" value="KAF0428446.1"/>
    <property type="molecule type" value="Genomic_DNA"/>
</dbReference>
<evidence type="ECO:0000313" key="2">
    <source>
        <dbReference type="EMBL" id="KAF0428446.1"/>
    </source>
</evidence>
<keyword evidence="3" id="KW-1185">Reference proteome</keyword>
<reference evidence="2 3" key="1">
    <citation type="journal article" date="2019" name="Environ. Microbiol.">
        <title>At the nexus of three kingdoms: the genome of the mycorrhizal fungus Gigaspora margarita provides insights into plant, endobacterial and fungal interactions.</title>
        <authorList>
            <person name="Venice F."/>
            <person name="Ghignone S."/>
            <person name="Salvioli di Fossalunga A."/>
            <person name="Amselem J."/>
            <person name="Novero M."/>
            <person name="Xianan X."/>
            <person name="Sedzielewska Toro K."/>
            <person name="Morin E."/>
            <person name="Lipzen A."/>
            <person name="Grigoriev I.V."/>
            <person name="Henrissat B."/>
            <person name="Martin F.M."/>
            <person name="Bonfante P."/>
        </authorList>
    </citation>
    <scope>NUCLEOTIDE SEQUENCE [LARGE SCALE GENOMIC DNA]</scope>
    <source>
        <strain evidence="2 3">BEG34</strain>
    </source>
</reference>
<comment type="caution">
    <text evidence="2">The sequence shown here is derived from an EMBL/GenBank/DDBJ whole genome shotgun (WGS) entry which is preliminary data.</text>
</comment>
<organism evidence="2 3">
    <name type="scientific">Gigaspora margarita</name>
    <dbReference type="NCBI Taxonomy" id="4874"/>
    <lineage>
        <taxon>Eukaryota</taxon>
        <taxon>Fungi</taxon>
        <taxon>Fungi incertae sedis</taxon>
        <taxon>Mucoromycota</taxon>
        <taxon>Glomeromycotina</taxon>
        <taxon>Glomeromycetes</taxon>
        <taxon>Diversisporales</taxon>
        <taxon>Gigasporaceae</taxon>
        <taxon>Gigaspora</taxon>
    </lineage>
</organism>
<dbReference type="AlphaFoldDB" id="A0A8H3XA13"/>
<name>A0A8H3XA13_GIGMA</name>
<feature type="region of interest" description="Disordered" evidence="1">
    <location>
        <begin position="13"/>
        <end position="105"/>
    </location>
</feature>
<evidence type="ECO:0000313" key="3">
    <source>
        <dbReference type="Proteomes" id="UP000439903"/>
    </source>
</evidence>
<evidence type="ECO:0000256" key="1">
    <source>
        <dbReference type="SAM" id="MobiDB-lite"/>
    </source>
</evidence>